<dbReference type="CDD" id="cd00091">
    <property type="entry name" value="NUC"/>
    <property type="match status" value="1"/>
</dbReference>
<evidence type="ECO:0000259" key="7">
    <source>
        <dbReference type="SMART" id="SM00477"/>
    </source>
</evidence>
<evidence type="ECO:0000256" key="6">
    <source>
        <dbReference type="SAM" id="SignalP"/>
    </source>
</evidence>
<accession>A0A6M2DWU0</accession>
<dbReference type="AlphaFoldDB" id="A0A6M2DWU0"/>
<dbReference type="EMBL" id="GIIL01006404">
    <property type="protein sequence ID" value="NOV50130.1"/>
    <property type="molecule type" value="Transcribed_RNA"/>
</dbReference>
<feature type="domain" description="DNA/RNA non-specific endonuclease/pyrophosphatase/phosphodiesterase" evidence="8">
    <location>
        <begin position="162"/>
        <end position="405"/>
    </location>
</feature>
<feature type="active site" description="Proton acceptor" evidence="4">
    <location>
        <position position="248"/>
    </location>
</feature>
<dbReference type="InterPro" id="IPR044929">
    <property type="entry name" value="DNA/RNA_non-sp_Endonuclease_sf"/>
</dbReference>
<evidence type="ECO:0000256" key="3">
    <source>
        <dbReference type="ARBA" id="ARBA00022759"/>
    </source>
</evidence>
<name>A0A6M2DWU0_XENCH</name>
<proteinExistence type="inferred from homology"/>
<evidence type="ECO:0000313" key="9">
    <source>
        <dbReference type="EMBL" id="NOV50130.1"/>
    </source>
</evidence>
<feature type="signal peptide" evidence="6">
    <location>
        <begin position="1"/>
        <end position="17"/>
    </location>
</feature>
<dbReference type="InterPro" id="IPR001604">
    <property type="entry name" value="Endo_G_ENPP1-like_dom"/>
</dbReference>
<dbReference type="GO" id="GO:0000014">
    <property type="term" value="F:single-stranded DNA endodeoxyribonuclease activity"/>
    <property type="evidence" value="ECO:0007669"/>
    <property type="project" value="TreeGrafter"/>
</dbReference>
<organism evidence="9">
    <name type="scientific">Xenopsylla cheopis</name>
    <name type="common">Oriental rat flea</name>
    <name type="synonym">Pulex cheopis</name>
    <dbReference type="NCBI Taxonomy" id="163159"/>
    <lineage>
        <taxon>Eukaryota</taxon>
        <taxon>Metazoa</taxon>
        <taxon>Ecdysozoa</taxon>
        <taxon>Arthropoda</taxon>
        <taxon>Hexapoda</taxon>
        <taxon>Insecta</taxon>
        <taxon>Pterygota</taxon>
        <taxon>Neoptera</taxon>
        <taxon>Endopterygota</taxon>
        <taxon>Siphonaptera</taxon>
        <taxon>Pulicidae</taxon>
        <taxon>Xenopsyllinae</taxon>
        <taxon>Xenopsylla</taxon>
    </lineage>
</organism>
<feature type="domain" description="ENPP1-3/EXOG-like endonuclease/phosphodiesterase" evidence="7">
    <location>
        <begin position="204"/>
        <end position="381"/>
    </location>
</feature>
<evidence type="ECO:0000256" key="4">
    <source>
        <dbReference type="PIRSR" id="PIRSR640255-1"/>
    </source>
</evidence>
<dbReference type="Pfam" id="PF01223">
    <property type="entry name" value="Endonuclease_NS"/>
    <property type="match status" value="1"/>
</dbReference>
<evidence type="ECO:0000256" key="2">
    <source>
        <dbReference type="ARBA" id="ARBA00022722"/>
    </source>
</evidence>
<dbReference type="SMART" id="SM00477">
    <property type="entry name" value="NUC"/>
    <property type="match status" value="1"/>
</dbReference>
<evidence type="ECO:0000256" key="1">
    <source>
        <dbReference type="ARBA" id="ARBA00010052"/>
    </source>
</evidence>
<keyword evidence="3" id="KW-0378">Hydrolase</keyword>
<sequence length="422" mass="47957">MLKRLVLLIFSLHCVVSRVINYKPDDKASSGCSVPITGGLGNPQPLFVVPGTDKFLEPKDSSGNLRLEYNQEVELVCAGNQFNTLSMPWFWWLSRDTYSDIITATCIEGSTFELPWGKANISTARCVSNPFHEAQRTGRKCGRDDGRSEIYEIGFELSTGRVLKLFDLCHDSDMAETLYSHHKMTAANAGYQHSVPRPNFIQDHFDFPVDNAYKRKSQKEMIAQILNSTKLANELVHDTNDYFMARGHLAAKVDFIYGSQQRGTFYFLNTAPQWQTFNGGNWEHIESSVRDFVGARGIEVDLYTGTDGVLTFPNEKGVQKEIYLNFDENANPRLPVPKIYYKIIYQPKTKLGVVLIGVNNPYASLDEIRKDYIYCSDIISKLDWLDFDSKDLKRGYTYACDLNEFFKAVPNAPQLDVEGLLY</sequence>
<dbReference type="PANTHER" id="PTHR13966:SF19">
    <property type="entry name" value="NUCLEASE EXOG, MITOCHONDRIAL"/>
    <property type="match status" value="1"/>
</dbReference>
<dbReference type="Gene3D" id="3.40.570.10">
    <property type="entry name" value="Extracellular Endonuclease, subunit A"/>
    <property type="match status" value="1"/>
</dbReference>
<dbReference type="GO" id="GO:0003676">
    <property type="term" value="F:nucleic acid binding"/>
    <property type="evidence" value="ECO:0007669"/>
    <property type="project" value="InterPro"/>
</dbReference>
<dbReference type="GO" id="GO:0005634">
    <property type="term" value="C:nucleus"/>
    <property type="evidence" value="ECO:0007669"/>
    <property type="project" value="TreeGrafter"/>
</dbReference>
<evidence type="ECO:0000259" key="8">
    <source>
        <dbReference type="SMART" id="SM00892"/>
    </source>
</evidence>
<dbReference type="SMART" id="SM00892">
    <property type="entry name" value="Endonuclease_NS"/>
    <property type="match status" value="1"/>
</dbReference>
<dbReference type="SUPFAM" id="SSF54060">
    <property type="entry name" value="His-Me finger endonucleases"/>
    <property type="match status" value="1"/>
</dbReference>
<feature type="chain" id="PRO_5026752558" evidence="6">
    <location>
        <begin position="18"/>
        <end position="422"/>
    </location>
</feature>
<reference evidence="9" key="1">
    <citation type="submission" date="2020-03" db="EMBL/GenBank/DDBJ databases">
        <title>Transcriptomic Profiling of the Digestive Tract of the Rat Flea, Xenopsylla cheopis, Following Blood Feeding and Infection with Yersinia pestis.</title>
        <authorList>
            <person name="Bland D.M."/>
            <person name="Martens C.A."/>
            <person name="Virtaneva K."/>
            <person name="Kanakabandi K."/>
            <person name="Long D."/>
            <person name="Rosenke R."/>
            <person name="Saturday G.A."/>
            <person name="Hoyt F.H."/>
            <person name="Bruno D.P."/>
            <person name="Ribeiro J.M.C."/>
            <person name="Hinnebusch J."/>
        </authorList>
    </citation>
    <scope>NUCLEOTIDE SEQUENCE</scope>
</reference>
<dbReference type="GO" id="GO:0005743">
    <property type="term" value="C:mitochondrial inner membrane"/>
    <property type="evidence" value="ECO:0007669"/>
    <property type="project" value="TreeGrafter"/>
</dbReference>
<feature type="binding site" evidence="5">
    <location>
        <position position="278"/>
    </location>
    <ligand>
        <name>Mg(2+)</name>
        <dbReference type="ChEBI" id="CHEBI:18420"/>
        <note>catalytic</note>
    </ligand>
</feature>
<protein>
    <submittedName>
        <fullName evidence="9">Putative alkaline nuclease</fullName>
    </submittedName>
</protein>
<comment type="similarity">
    <text evidence="1">Belongs to the DNA/RNA non-specific endonuclease family.</text>
</comment>
<dbReference type="InterPro" id="IPR020821">
    <property type="entry name" value="ENPP1-3/EXOG-like_nuc-like"/>
</dbReference>
<dbReference type="FunFam" id="3.40.570.10:FF:000007">
    <property type="entry name" value="Alkaline nuclease"/>
    <property type="match status" value="1"/>
</dbReference>
<dbReference type="InterPro" id="IPR040255">
    <property type="entry name" value="Non-specific_endonuclease"/>
</dbReference>
<keyword evidence="5" id="KW-0479">Metal-binding</keyword>
<dbReference type="GO" id="GO:0046872">
    <property type="term" value="F:metal ion binding"/>
    <property type="evidence" value="ECO:0007669"/>
    <property type="project" value="UniProtKB-KW"/>
</dbReference>
<dbReference type="GO" id="GO:0006309">
    <property type="term" value="P:apoptotic DNA fragmentation"/>
    <property type="evidence" value="ECO:0007669"/>
    <property type="project" value="TreeGrafter"/>
</dbReference>
<dbReference type="PANTHER" id="PTHR13966">
    <property type="entry name" value="ENDONUCLEASE RELATED"/>
    <property type="match status" value="1"/>
</dbReference>
<keyword evidence="3" id="KW-0255">Endonuclease</keyword>
<keyword evidence="2" id="KW-0540">Nuclease</keyword>
<dbReference type="GO" id="GO:0004521">
    <property type="term" value="F:RNA endonuclease activity"/>
    <property type="evidence" value="ECO:0007669"/>
    <property type="project" value="TreeGrafter"/>
</dbReference>
<evidence type="ECO:0000256" key="5">
    <source>
        <dbReference type="PIRSR" id="PIRSR640255-2"/>
    </source>
</evidence>
<keyword evidence="6" id="KW-0732">Signal</keyword>
<dbReference type="InterPro" id="IPR044925">
    <property type="entry name" value="His-Me_finger_sf"/>
</dbReference>